<reference evidence="2 3" key="1">
    <citation type="submission" date="2016-06" db="EMBL/GenBank/DDBJ databases">
        <title>Complete genome sequence of a saline-alkali tolerant type strain Dietzia timorensis ID05-A0528T.</title>
        <authorList>
            <person name="Wu X."/>
        </authorList>
    </citation>
    <scope>NUCLEOTIDE SEQUENCE [LARGE SCALE GENOMIC DNA]</scope>
    <source>
        <strain evidence="2 3">ID05-A0528</strain>
    </source>
</reference>
<evidence type="ECO:0000259" key="1">
    <source>
        <dbReference type="PROSITE" id="PS51186"/>
    </source>
</evidence>
<dbReference type="Proteomes" id="UP000186104">
    <property type="component" value="Chromosome"/>
</dbReference>
<dbReference type="EMBL" id="CP015961">
    <property type="protein sequence ID" value="ANI93107.1"/>
    <property type="molecule type" value="Genomic_DNA"/>
</dbReference>
<accession>A0A173LPD5</accession>
<gene>
    <name evidence="2" type="ORF">BJL86_2343</name>
</gene>
<dbReference type="RefSeq" id="WP_067472769.1">
    <property type="nucleotide sequence ID" value="NZ_CP015961.1"/>
</dbReference>
<organism evidence="2 3">
    <name type="scientific">Dietzia timorensis</name>
    <dbReference type="NCBI Taxonomy" id="499555"/>
    <lineage>
        <taxon>Bacteria</taxon>
        <taxon>Bacillati</taxon>
        <taxon>Actinomycetota</taxon>
        <taxon>Actinomycetes</taxon>
        <taxon>Mycobacteriales</taxon>
        <taxon>Dietziaceae</taxon>
        <taxon>Dietzia</taxon>
    </lineage>
</organism>
<evidence type="ECO:0000313" key="2">
    <source>
        <dbReference type="EMBL" id="ANI93107.1"/>
    </source>
</evidence>
<dbReference type="AlphaFoldDB" id="A0A173LPD5"/>
<dbReference type="InterPro" id="IPR053144">
    <property type="entry name" value="Acetyltransferase_Butenolide"/>
</dbReference>
<dbReference type="PANTHER" id="PTHR43233:SF1">
    <property type="entry name" value="FAMILY N-ACETYLTRANSFERASE, PUTATIVE (AFU_ORTHOLOGUE AFUA_6G03350)-RELATED"/>
    <property type="match status" value="1"/>
</dbReference>
<dbReference type="KEGG" id="dtm:BJL86_2343"/>
<feature type="domain" description="N-acetyltransferase" evidence="1">
    <location>
        <begin position="3"/>
        <end position="141"/>
    </location>
</feature>
<dbReference type="STRING" id="499555.BJL86_2343"/>
<dbReference type="CDD" id="cd04301">
    <property type="entry name" value="NAT_SF"/>
    <property type="match status" value="1"/>
</dbReference>
<dbReference type="PROSITE" id="PS51186">
    <property type="entry name" value="GNAT"/>
    <property type="match status" value="1"/>
</dbReference>
<dbReference type="InterPro" id="IPR000182">
    <property type="entry name" value="GNAT_dom"/>
</dbReference>
<dbReference type="Pfam" id="PF13508">
    <property type="entry name" value="Acetyltransf_7"/>
    <property type="match status" value="1"/>
</dbReference>
<dbReference type="PANTHER" id="PTHR43233">
    <property type="entry name" value="FAMILY N-ACETYLTRANSFERASE, PUTATIVE (AFU_ORTHOLOGUE AFUA_6G03350)-RELATED"/>
    <property type="match status" value="1"/>
</dbReference>
<keyword evidence="3" id="KW-1185">Reference proteome</keyword>
<dbReference type="Gene3D" id="3.40.630.30">
    <property type="match status" value="1"/>
</dbReference>
<sequence length="141" mass="15546">MGYELRSGTPDIESYLRLRADSGLTPKTREQAEAGLPGTWRGCHVVDTDTGETVGMGRIIGDGGWYFHIVDMAVLPDHQRRGLGDQIMSWLLDTIEAESPPGRFVTLMADPPGRALYAKHGFTEAPEFSAGMGLWNGRIRR</sequence>
<evidence type="ECO:0000313" key="3">
    <source>
        <dbReference type="Proteomes" id="UP000186104"/>
    </source>
</evidence>
<proteinExistence type="predicted"/>
<dbReference type="InterPro" id="IPR016181">
    <property type="entry name" value="Acyl_CoA_acyltransferase"/>
</dbReference>
<name>A0A173LPD5_9ACTN</name>
<dbReference type="OrthoDB" id="572496at2"/>
<protein>
    <recommendedName>
        <fullName evidence="1">N-acetyltransferase domain-containing protein</fullName>
    </recommendedName>
</protein>
<dbReference type="SUPFAM" id="SSF55729">
    <property type="entry name" value="Acyl-CoA N-acyltransferases (Nat)"/>
    <property type="match status" value="1"/>
</dbReference>
<dbReference type="GO" id="GO:0016747">
    <property type="term" value="F:acyltransferase activity, transferring groups other than amino-acyl groups"/>
    <property type="evidence" value="ECO:0007669"/>
    <property type="project" value="InterPro"/>
</dbReference>